<gene>
    <name evidence="1" type="ORF">DFH07DRAFT_778046</name>
</gene>
<evidence type="ECO:0000313" key="2">
    <source>
        <dbReference type="Proteomes" id="UP001215280"/>
    </source>
</evidence>
<proteinExistence type="predicted"/>
<organism evidence="1 2">
    <name type="scientific">Mycena maculata</name>
    <dbReference type="NCBI Taxonomy" id="230809"/>
    <lineage>
        <taxon>Eukaryota</taxon>
        <taxon>Fungi</taxon>
        <taxon>Dikarya</taxon>
        <taxon>Basidiomycota</taxon>
        <taxon>Agaricomycotina</taxon>
        <taxon>Agaricomycetes</taxon>
        <taxon>Agaricomycetidae</taxon>
        <taxon>Agaricales</taxon>
        <taxon>Marasmiineae</taxon>
        <taxon>Mycenaceae</taxon>
        <taxon>Mycena</taxon>
    </lineage>
</organism>
<keyword evidence="2" id="KW-1185">Reference proteome</keyword>
<dbReference type="Proteomes" id="UP001215280">
    <property type="component" value="Unassembled WGS sequence"/>
</dbReference>
<comment type="caution">
    <text evidence="1">The sequence shown here is derived from an EMBL/GenBank/DDBJ whole genome shotgun (WGS) entry which is preliminary data.</text>
</comment>
<evidence type="ECO:0000313" key="1">
    <source>
        <dbReference type="EMBL" id="KAJ7741566.1"/>
    </source>
</evidence>
<sequence>MGRKQHTILRAEAEVVYQCSLLAQHQLHPPPTLEPDDLWASTTDPMVAFWRRQYNPDIPRAVESLPTVPIASLRSPPITPPQSPIIFASLAPPLEPEILRNAPALSELSGFNPTFQGMLTGPVPEVPVMCADTLISVSDIITQYAILGPNQVSLIQRGCIMQLTHERLEVVMVTKNHGYSIEKPGCTIVEACFVAGSVVESRSPCVLLAARYLMDPMLEKKVPLHKQNYKLVNNESEEEDEIFDADDLETMG</sequence>
<reference evidence="1" key="1">
    <citation type="submission" date="2023-03" db="EMBL/GenBank/DDBJ databases">
        <title>Massive genome expansion in bonnet fungi (Mycena s.s.) driven by repeated elements and novel gene families across ecological guilds.</title>
        <authorList>
            <consortium name="Lawrence Berkeley National Laboratory"/>
            <person name="Harder C.B."/>
            <person name="Miyauchi S."/>
            <person name="Viragh M."/>
            <person name="Kuo A."/>
            <person name="Thoen E."/>
            <person name="Andreopoulos B."/>
            <person name="Lu D."/>
            <person name="Skrede I."/>
            <person name="Drula E."/>
            <person name="Henrissat B."/>
            <person name="Morin E."/>
            <person name="Kohler A."/>
            <person name="Barry K."/>
            <person name="LaButti K."/>
            <person name="Morin E."/>
            <person name="Salamov A."/>
            <person name="Lipzen A."/>
            <person name="Mereny Z."/>
            <person name="Hegedus B."/>
            <person name="Baldrian P."/>
            <person name="Stursova M."/>
            <person name="Weitz H."/>
            <person name="Taylor A."/>
            <person name="Grigoriev I.V."/>
            <person name="Nagy L.G."/>
            <person name="Martin F."/>
            <person name="Kauserud H."/>
        </authorList>
    </citation>
    <scope>NUCLEOTIDE SEQUENCE</scope>
    <source>
        <strain evidence="1">CBHHK188m</strain>
    </source>
</reference>
<protein>
    <submittedName>
        <fullName evidence="1">Uncharacterized protein</fullName>
    </submittedName>
</protein>
<dbReference type="AlphaFoldDB" id="A0AAD7N1I9"/>
<name>A0AAD7N1I9_9AGAR</name>
<dbReference type="EMBL" id="JARJLG010000122">
    <property type="protein sequence ID" value="KAJ7741566.1"/>
    <property type="molecule type" value="Genomic_DNA"/>
</dbReference>
<accession>A0AAD7N1I9</accession>